<keyword evidence="1" id="KW-1133">Transmembrane helix</keyword>
<organism evidence="2 3">
    <name type="scientific">Vibrio gigantis</name>
    <dbReference type="NCBI Taxonomy" id="296199"/>
    <lineage>
        <taxon>Bacteria</taxon>
        <taxon>Pseudomonadati</taxon>
        <taxon>Pseudomonadota</taxon>
        <taxon>Gammaproteobacteria</taxon>
        <taxon>Vibrionales</taxon>
        <taxon>Vibrionaceae</taxon>
        <taxon>Vibrio</taxon>
    </lineage>
</organism>
<gene>
    <name evidence="2" type="ORF">F4W18_13620</name>
</gene>
<sequence>MNNKDRGKFKGDEKSRKEEIGSNACLFIVSFTFFIVIITYQLIKGEISFLEVAGICAASLIFISVVTHTSPIYRIKEFGEMYKIGFRYLIFLANNKR</sequence>
<proteinExistence type="predicted"/>
<reference evidence="2 3" key="1">
    <citation type="submission" date="2019-09" db="EMBL/GenBank/DDBJ databases">
        <title>Draft genome sequence of various Type strains from the CCUG.</title>
        <authorList>
            <person name="Pineiro-Iglesias B."/>
            <person name="Tunovic T."/>
            <person name="Unosson C."/>
            <person name="Inganas E."/>
            <person name="Ohlen M."/>
            <person name="Cardew S."/>
            <person name="Jensie-Markopoulos S."/>
            <person name="Salva-Serra F."/>
            <person name="Jaen-Luchoro D."/>
            <person name="Karlsson R."/>
            <person name="Svensson-Stadler L."/>
            <person name="Chun J."/>
            <person name="Moore E."/>
        </authorList>
    </citation>
    <scope>NUCLEOTIDE SEQUENCE [LARGE SCALE GENOMIC DNA]</scope>
    <source>
        <strain evidence="2 3">CCUG 56969T</strain>
    </source>
</reference>
<name>A0A5M9NWV7_9VIBR</name>
<keyword evidence="1" id="KW-0812">Transmembrane</keyword>
<dbReference type="RefSeq" id="WP_081230293.1">
    <property type="nucleotide sequence ID" value="NZ_AP025494.1"/>
</dbReference>
<evidence type="ECO:0000313" key="2">
    <source>
        <dbReference type="EMBL" id="KAA8675656.1"/>
    </source>
</evidence>
<keyword evidence="1" id="KW-0472">Membrane</keyword>
<dbReference type="Proteomes" id="UP000322521">
    <property type="component" value="Unassembled WGS sequence"/>
</dbReference>
<protein>
    <submittedName>
        <fullName evidence="2">Uncharacterized protein</fullName>
    </submittedName>
</protein>
<dbReference type="AlphaFoldDB" id="A0A5M9NWV7"/>
<evidence type="ECO:0000256" key="1">
    <source>
        <dbReference type="SAM" id="Phobius"/>
    </source>
</evidence>
<accession>A0A5M9NWV7</accession>
<evidence type="ECO:0000313" key="3">
    <source>
        <dbReference type="Proteomes" id="UP000322521"/>
    </source>
</evidence>
<feature type="transmembrane region" description="Helical" evidence="1">
    <location>
        <begin position="20"/>
        <end position="43"/>
    </location>
</feature>
<keyword evidence="3" id="KW-1185">Reference proteome</keyword>
<feature type="transmembrane region" description="Helical" evidence="1">
    <location>
        <begin position="49"/>
        <end position="73"/>
    </location>
</feature>
<comment type="caution">
    <text evidence="2">The sequence shown here is derived from an EMBL/GenBank/DDBJ whole genome shotgun (WGS) entry which is preliminary data.</text>
</comment>
<dbReference type="EMBL" id="VXJS01000007">
    <property type="protein sequence ID" value="KAA8675656.1"/>
    <property type="molecule type" value="Genomic_DNA"/>
</dbReference>